<feature type="region of interest" description="Disordered" evidence="1">
    <location>
        <begin position="76"/>
        <end position="95"/>
    </location>
</feature>
<accession>A0A565C569</accession>
<gene>
    <name evidence="2" type="ORF">ANE_LOCUS19214</name>
</gene>
<dbReference type="AlphaFoldDB" id="A0A565C569"/>
<dbReference type="Proteomes" id="UP000489600">
    <property type="component" value="Unassembled WGS sequence"/>
</dbReference>
<proteinExistence type="predicted"/>
<evidence type="ECO:0000256" key="1">
    <source>
        <dbReference type="SAM" id="MobiDB-lite"/>
    </source>
</evidence>
<dbReference type="EMBL" id="CABITT030000006">
    <property type="protein sequence ID" value="VVB08770.1"/>
    <property type="molecule type" value="Genomic_DNA"/>
</dbReference>
<keyword evidence="3" id="KW-1185">Reference proteome</keyword>
<comment type="caution">
    <text evidence="2">The sequence shown here is derived from an EMBL/GenBank/DDBJ whole genome shotgun (WGS) entry which is preliminary data.</text>
</comment>
<protein>
    <submittedName>
        <fullName evidence="2">Uncharacterized protein</fullName>
    </submittedName>
</protein>
<organism evidence="2 3">
    <name type="scientific">Arabis nemorensis</name>
    <dbReference type="NCBI Taxonomy" id="586526"/>
    <lineage>
        <taxon>Eukaryota</taxon>
        <taxon>Viridiplantae</taxon>
        <taxon>Streptophyta</taxon>
        <taxon>Embryophyta</taxon>
        <taxon>Tracheophyta</taxon>
        <taxon>Spermatophyta</taxon>
        <taxon>Magnoliopsida</taxon>
        <taxon>eudicotyledons</taxon>
        <taxon>Gunneridae</taxon>
        <taxon>Pentapetalae</taxon>
        <taxon>rosids</taxon>
        <taxon>malvids</taxon>
        <taxon>Brassicales</taxon>
        <taxon>Brassicaceae</taxon>
        <taxon>Arabideae</taxon>
        <taxon>Arabis</taxon>
    </lineage>
</organism>
<evidence type="ECO:0000313" key="2">
    <source>
        <dbReference type="EMBL" id="VVB08770.1"/>
    </source>
</evidence>
<reference evidence="2" key="1">
    <citation type="submission" date="2019-07" db="EMBL/GenBank/DDBJ databases">
        <authorList>
            <person name="Dittberner H."/>
        </authorList>
    </citation>
    <scope>NUCLEOTIDE SEQUENCE [LARGE SCALE GENOMIC DNA]</scope>
</reference>
<evidence type="ECO:0000313" key="3">
    <source>
        <dbReference type="Proteomes" id="UP000489600"/>
    </source>
</evidence>
<sequence length="95" mass="10823">MVDDFFFLIQEKSKYRPCVVIDRTNEVSDRSASCWNYLDSVCSVIDQIGRCLIDQYLIAILGILLMINRSSIVSDRSASPWSFPMSDLHNDQSIG</sequence>
<name>A0A565C569_9BRAS</name>